<feature type="compositionally biased region" description="Polar residues" evidence="1">
    <location>
        <begin position="1"/>
        <end position="10"/>
    </location>
</feature>
<name>A0ABQ4WUY9_9ASTR</name>
<proteinExistence type="predicted"/>
<protein>
    <recommendedName>
        <fullName evidence="4">Reverse transcriptase domain-containing protein</fullName>
    </recommendedName>
</protein>
<feature type="region of interest" description="Disordered" evidence="1">
    <location>
        <begin position="1"/>
        <end position="23"/>
    </location>
</feature>
<keyword evidence="3" id="KW-1185">Reference proteome</keyword>
<evidence type="ECO:0008006" key="4">
    <source>
        <dbReference type="Google" id="ProtNLM"/>
    </source>
</evidence>
<evidence type="ECO:0000256" key="1">
    <source>
        <dbReference type="SAM" id="MobiDB-lite"/>
    </source>
</evidence>
<evidence type="ECO:0000313" key="2">
    <source>
        <dbReference type="EMBL" id="GJS56706.1"/>
    </source>
</evidence>
<accession>A0ABQ4WUY9</accession>
<gene>
    <name evidence="2" type="ORF">Tco_0651490</name>
</gene>
<reference evidence="2" key="1">
    <citation type="journal article" date="2022" name="Int. J. Mol. Sci.">
        <title>Draft Genome of Tanacetum Coccineum: Genomic Comparison of Closely Related Tanacetum-Family Plants.</title>
        <authorList>
            <person name="Yamashiro T."/>
            <person name="Shiraishi A."/>
            <person name="Nakayama K."/>
            <person name="Satake H."/>
        </authorList>
    </citation>
    <scope>NUCLEOTIDE SEQUENCE</scope>
</reference>
<dbReference type="EMBL" id="BQNB010008955">
    <property type="protein sequence ID" value="GJS56706.1"/>
    <property type="molecule type" value="Genomic_DNA"/>
</dbReference>
<sequence length="140" mass="16173">MTRYPTTLDSPRTRMPSHVKTYDESGDPIDHIKLFQSTAKNREMGNANMVPHVQLTLNWECRVWIRKLPKESLTALRSKGKHFGHKTFIASKTKHLGSVENTSTSSKGMESHGRISWRDTIEEVMEWKERRNADEDLPVP</sequence>
<reference evidence="2" key="2">
    <citation type="submission" date="2022-01" db="EMBL/GenBank/DDBJ databases">
        <authorList>
            <person name="Yamashiro T."/>
            <person name="Shiraishi A."/>
            <person name="Satake H."/>
            <person name="Nakayama K."/>
        </authorList>
    </citation>
    <scope>NUCLEOTIDE SEQUENCE</scope>
</reference>
<comment type="caution">
    <text evidence="2">The sequence shown here is derived from an EMBL/GenBank/DDBJ whole genome shotgun (WGS) entry which is preliminary data.</text>
</comment>
<dbReference type="Proteomes" id="UP001151760">
    <property type="component" value="Unassembled WGS sequence"/>
</dbReference>
<organism evidence="2 3">
    <name type="scientific">Tanacetum coccineum</name>
    <dbReference type="NCBI Taxonomy" id="301880"/>
    <lineage>
        <taxon>Eukaryota</taxon>
        <taxon>Viridiplantae</taxon>
        <taxon>Streptophyta</taxon>
        <taxon>Embryophyta</taxon>
        <taxon>Tracheophyta</taxon>
        <taxon>Spermatophyta</taxon>
        <taxon>Magnoliopsida</taxon>
        <taxon>eudicotyledons</taxon>
        <taxon>Gunneridae</taxon>
        <taxon>Pentapetalae</taxon>
        <taxon>asterids</taxon>
        <taxon>campanulids</taxon>
        <taxon>Asterales</taxon>
        <taxon>Asteraceae</taxon>
        <taxon>Asteroideae</taxon>
        <taxon>Anthemideae</taxon>
        <taxon>Anthemidinae</taxon>
        <taxon>Tanacetum</taxon>
    </lineage>
</organism>
<evidence type="ECO:0000313" key="3">
    <source>
        <dbReference type="Proteomes" id="UP001151760"/>
    </source>
</evidence>